<accession>A0A834T6A2</accession>
<feature type="transmembrane region" description="Helical" evidence="2">
    <location>
        <begin position="85"/>
        <end position="105"/>
    </location>
</feature>
<sequence>MPYQSHGRDACTLDLKLEVSMPCPLVLRSGVSMPHKSQGRNALFLGFKIKGLDASQIPKLQCFVPWDHLALDYSKLPSMPGMTSVIFFTSGTATLLYLFASLIVWPSSLNAWFAPSSTSLLILLWSSFFMSALKSMHRRSTFNQLGNGVNQNLPGLGCMSPLSFKVLKTSTLVIPKSSKGRLWVALICPVTCYERAMLIVCVPRPFRFKHMSSGVRDRRGPRGSPYQHTTRLYRHKDPG</sequence>
<keyword evidence="2" id="KW-1133">Transmembrane helix</keyword>
<reference evidence="3" key="1">
    <citation type="submission" date="2020-09" db="EMBL/GenBank/DDBJ databases">
        <title>Genome-Enabled Discovery of Anthraquinone Biosynthesis in Senna tora.</title>
        <authorList>
            <person name="Kang S.-H."/>
            <person name="Pandey R.P."/>
            <person name="Lee C.-M."/>
            <person name="Sim J.-S."/>
            <person name="Jeong J.-T."/>
            <person name="Choi B.-S."/>
            <person name="Jung M."/>
            <person name="Ginzburg D."/>
            <person name="Zhao K."/>
            <person name="Won S.Y."/>
            <person name="Oh T.-J."/>
            <person name="Yu Y."/>
            <person name="Kim N.-H."/>
            <person name="Lee O.R."/>
            <person name="Lee T.-H."/>
            <person name="Bashyal P."/>
            <person name="Kim T.-S."/>
            <person name="Lee W.-H."/>
            <person name="Kawkins C."/>
            <person name="Kim C.-K."/>
            <person name="Kim J.S."/>
            <person name="Ahn B.O."/>
            <person name="Rhee S.Y."/>
            <person name="Sohng J.K."/>
        </authorList>
    </citation>
    <scope>NUCLEOTIDE SEQUENCE</scope>
    <source>
        <tissue evidence="3">Leaf</tissue>
    </source>
</reference>
<name>A0A834T6A2_9FABA</name>
<comment type="caution">
    <text evidence="3">The sequence shown here is derived from an EMBL/GenBank/DDBJ whole genome shotgun (WGS) entry which is preliminary data.</text>
</comment>
<gene>
    <name evidence="3" type="ORF">G2W53_028935</name>
</gene>
<feature type="transmembrane region" description="Helical" evidence="2">
    <location>
        <begin position="111"/>
        <end position="133"/>
    </location>
</feature>
<dbReference type="Proteomes" id="UP000634136">
    <property type="component" value="Unassembled WGS sequence"/>
</dbReference>
<protein>
    <submittedName>
        <fullName evidence="3">Uncharacterized protein</fullName>
    </submittedName>
</protein>
<evidence type="ECO:0000313" key="3">
    <source>
        <dbReference type="EMBL" id="KAF7814966.1"/>
    </source>
</evidence>
<keyword evidence="4" id="KW-1185">Reference proteome</keyword>
<keyword evidence="2" id="KW-0812">Transmembrane</keyword>
<organism evidence="3 4">
    <name type="scientific">Senna tora</name>
    <dbReference type="NCBI Taxonomy" id="362788"/>
    <lineage>
        <taxon>Eukaryota</taxon>
        <taxon>Viridiplantae</taxon>
        <taxon>Streptophyta</taxon>
        <taxon>Embryophyta</taxon>
        <taxon>Tracheophyta</taxon>
        <taxon>Spermatophyta</taxon>
        <taxon>Magnoliopsida</taxon>
        <taxon>eudicotyledons</taxon>
        <taxon>Gunneridae</taxon>
        <taxon>Pentapetalae</taxon>
        <taxon>rosids</taxon>
        <taxon>fabids</taxon>
        <taxon>Fabales</taxon>
        <taxon>Fabaceae</taxon>
        <taxon>Caesalpinioideae</taxon>
        <taxon>Cassia clade</taxon>
        <taxon>Senna</taxon>
    </lineage>
</organism>
<evidence type="ECO:0000256" key="2">
    <source>
        <dbReference type="SAM" id="Phobius"/>
    </source>
</evidence>
<dbReference type="AlphaFoldDB" id="A0A834T6A2"/>
<dbReference type="EMBL" id="JAAIUW010000009">
    <property type="protein sequence ID" value="KAF7814966.1"/>
    <property type="molecule type" value="Genomic_DNA"/>
</dbReference>
<keyword evidence="2" id="KW-0472">Membrane</keyword>
<evidence type="ECO:0000313" key="4">
    <source>
        <dbReference type="Proteomes" id="UP000634136"/>
    </source>
</evidence>
<feature type="region of interest" description="Disordered" evidence="1">
    <location>
        <begin position="213"/>
        <end position="239"/>
    </location>
</feature>
<evidence type="ECO:0000256" key="1">
    <source>
        <dbReference type="SAM" id="MobiDB-lite"/>
    </source>
</evidence>
<proteinExistence type="predicted"/>